<comment type="caution">
    <text evidence="1">The sequence shown here is derived from an EMBL/GenBank/DDBJ whole genome shotgun (WGS) entry which is preliminary data.</text>
</comment>
<dbReference type="Proteomes" id="UP000403266">
    <property type="component" value="Unassembled WGS sequence"/>
</dbReference>
<dbReference type="EMBL" id="VOSK01000424">
    <property type="protein sequence ID" value="MPR30689.1"/>
    <property type="molecule type" value="Genomic_DNA"/>
</dbReference>
<dbReference type="RefSeq" id="WP_152717546.1">
    <property type="nucleotide sequence ID" value="NZ_VOSJ01000443.1"/>
</dbReference>
<evidence type="ECO:0000313" key="1">
    <source>
        <dbReference type="EMBL" id="MPR30689.1"/>
    </source>
</evidence>
<protein>
    <submittedName>
        <fullName evidence="1">Uncharacterized protein</fullName>
    </submittedName>
</protein>
<keyword evidence="2" id="KW-1185">Reference proteome</keyword>
<reference evidence="1 2" key="1">
    <citation type="journal article" date="2019" name="Syst. Appl. Microbiol.">
        <title>Microvirga tunisiensis sp. nov., a root nodule symbiotic bacterium isolated from Lupinus micranthus and L. luteus grown in Northern Tunisia.</title>
        <authorList>
            <person name="Msaddak A."/>
            <person name="Rejili M."/>
            <person name="Duran D."/>
            <person name="Mars M."/>
            <person name="Palacios J.M."/>
            <person name="Ruiz-Argueso T."/>
            <person name="Rey L."/>
            <person name="Imperial J."/>
        </authorList>
    </citation>
    <scope>NUCLEOTIDE SEQUENCE [LARGE SCALE GENOMIC DNA]</scope>
    <source>
        <strain evidence="1 2">Lmie10</strain>
    </source>
</reference>
<gene>
    <name evidence="1" type="ORF">FS320_38390</name>
</gene>
<evidence type="ECO:0000313" key="2">
    <source>
        <dbReference type="Proteomes" id="UP000403266"/>
    </source>
</evidence>
<sequence>MQTLASLRLQSPRQLANDRILNAEIIDLIRFFLSHGYRNARGLKAIGDRFVRLLDVPLRGPSCELVLQEIEQAVESGVCKVNFRHSRSAVQSKAPGV</sequence>
<organism evidence="1 2">
    <name type="scientific">Microvirga tunisiensis</name>
    <dbReference type="NCBI Taxonomy" id="2108360"/>
    <lineage>
        <taxon>Bacteria</taxon>
        <taxon>Pseudomonadati</taxon>
        <taxon>Pseudomonadota</taxon>
        <taxon>Alphaproteobacteria</taxon>
        <taxon>Hyphomicrobiales</taxon>
        <taxon>Methylobacteriaceae</taxon>
        <taxon>Microvirga</taxon>
    </lineage>
</organism>
<dbReference type="AlphaFoldDB" id="A0A5N7MW46"/>
<name>A0A5N7MW46_9HYPH</name>
<accession>A0A5N7MW46</accession>
<proteinExistence type="predicted"/>